<evidence type="ECO:0000313" key="3">
    <source>
        <dbReference type="Proteomes" id="UP000234882"/>
    </source>
</evidence>
<proteinExistence type="predicted"/>
<evidence type="ECO:0000313" key="2">
    <source>
        <dbReference type="EMBL" id="AUM74005.1"/>
    </source>
</evidence>
<feature type="region of interest" description="Disordered" evidence="1">
    <location>
        <begin position="199"/>
        <end position="219"/>
    </location>
</feature>
<dbReference type="KEGG" id="paru:CYR75_06750"/>
<evidence type="ECO:0000256" key="1">
    <source>
        <dbReference type="SAM" id="MobiDB-lite"/>
    </source>
</evidence>
<accession>A0A2K9MHI8</accession>
<organism evidence="2 3">
    <name type="scientific">Paracoccus jeotgali</name>
    <dbReference type="NCBI Taxonomy" id="2065379"/>
    <lineage>
        <taxon>Bacteria</taxon>
        <taxon>Pseudomonadati</taxon>
        <taxon>Pseudomonadota</taxon>
        <taxon>Alphaproteobacteria</taxon>
        <taxon>Rhodobacterales</taxon>
        <taxon>Paracoccaceae</taxon>
        <taxon>Paracoccus</taxon>
    </lineage>
</organism>
<protein>
    <submittedName>
        <fullName evidence="2">Uncharacterized protein</fullName>
    </submittedName>
</protein>
<dbReference type="EMBL" id="CP025583">
    <property type="protein sequence ID" value="AUM74005.1"/>
    <property type="molecule type" value="Genomic_DNA"/>
</dbReference>
<gene>
    <name evidence="2" type="ORF">CYR75_06750</name>
</gene>
<reference evidence="3" key="1">
    <citation type="submission" date="2017-12" db="EMBL/GenBank/DDBJ databases">
        <title>Genomic analysis of Paracoccus sp. CBA4604.</title>
        <authorList>
            <person name="Roh S.W."/>
            <person name="Kim J.Y."/>
            <person name="Kim J.S."/>
        </authorList>
    </citation>
    <scope>NUCLEOTIDE SEQUENCE [LARGE SCALE GENOMIC DNA]</scope>
    <source>
        <strain evidence="3">CBA4604</strain>
    </source>
</reference>
<sequence>MLRRTGLQARPLLRRRDRSIAVRFADGSAARVRTDEVIIEQAAAAQSGMARLFAKVWAKICNWLDNTDGSAWPFPAPQRPGMPLAATRAALRRQIAARLRKAELICLHDKTEHRQAMQNMLRAEFGLPEPLARKAPQQSRVLVLTPHCVADLASEPVWYLDRLMAMQAAHPDLGVITLAPDPGAPQFSNIAGLVEEIEAAGRHAEAEPEDPEEAPAPNW</sequence>
<dbReference type="AlphaFoldDB" id="A0A2K9MHI8"/>
<name>A0A2K9MHI8_9RHOB</name>
<dbReference type="Proteomes" id="UP000234882">
    <property type="component" value="Chromosome"/>
</dbReference>
<keyword evidence="3" id="KW-1185">Reference proteome</keyword>